<dbReference type="InterPro" id="IPR021836">
    <property type="entry name" value="DUF3429"/>
</dbReference>
<dbReference type="PANTHER" id="PTHR15887:SF1">
    <property type="entry name" value="TRANSMEMBRANE PROTEIN 69"/>
    <property type="match status" value="1"/>
</dbReference>
<dbReference type="EMBL" id="BRPK01000002">
    <property type="protein sequence ID" value="GLB34671.1"/>
    <property type="molecule type" value="Genomic_DNA"/>
</dbReference>
<dbReference type="PANTHER" id="PTHR15887">
    <property type="entry name" value="TRANSMEMBRANE PROTEIN 69"/>
    <property type="match status" value="1"/>
</dbReference>
<dbReference type="Proteomes" id="UP001063166">
    <property type="component" value="Unassembled WGS sequence"/>
</dbReference>
<evidence type="ECO:0000313" key="2">
    <source>
        <dbReference type="EMBL" id="GLB34671.1"/>
    </source>
</evidence>
<evidence type="ECO:0000313" key="3">
    <source>
        <dbReference type="Proteomes" id="UP001063166"/>
    </source>
</evidence>
<gene>
    <name evidence="2" type="ORF">LshimejAT787_0202360</name>
</gene>
<name>A0A9P3PF17_LYOSH</name>
<dbReference type="AlphaFoldDB" id="A0A9P3PF17"/>
<protein>
    <recommendedName>
        <fullName evidence="4">Mitochondrial inner membrane protein 1</fullName>
    </recommendedName>
</protein>
<comment type="caution">
    <text evidence="2">The sequence shown here is derived from an EMBL/GenBank/DDBJ whole genome shotgun (WGS) entry which is preliminary data.</text>
</comment>
<sequence>MNTLFRPFVRTAAFRNTPLAFRRTTSRPVLLSATLLHRRTAASIVSNRPASQSLQHAATNIKEEVGNSAADLAKVIAGANVTRGRVAPDGSDSFLGITTVVAHEVPEPVMVFGLLGAVPYLGTAATTVYLAHTARLAALGWDTKIEPDVALSLLDQALNIQVTYGAVMLSFLGALHWGMEFAGYGGQKGYARLSLGAAPVLLAWSTLALAPVNALIVQWVGFTGLWWADAKVSQKGWTPKWYSQYRFYLSILVGSCIIGTLTGITYYGPVPGHGLLTRSLDEVREERKKLMPVSRGVIPRDLEVEAVPAEEEADHYVRIVHKKREEGQGEGQTEGEEK</sequence>
<accession>A0A9P3PF17</accession>
<keyword evidence="3" id="KW-1185">Reference proteome</keyword>
<feature type="transmembrane region" description="Helical" evidence="1">
    <location>
        <begin position="247"/>
        <end position="268"/>
    </location>
</feature>
<feature type="transmembrane region" description="Helical" evidence="1">
    <location>
        <begin position="200"/>
        <end position="227"/>
    </location>
</feature>
<feature type="transmembrane region" description="Helical" evidence="1">
    <location>
        <begin position="162"/>
        <end position="179"/>
    </location>
</feature>
<dbReference type="Pfam" id="PF11911">
    <property type="entry name" value="DUF3429"/>
    <property type="match status" value="1"/>
</dbReference>
<evidence type="ECO:0008006" key="4">
    <source>
        <dbReference type="Google" id="ProtNLM"/>
    </source>
</evidence>
<reference evidence="2" key="1">
    <citation type="submission" date="2022-07" db="EMBL/GenBank/DDBJ databases">
        <title>The genome of Lyophyllum shimeji provides insight into the initial evolution of ectomycorrhizal fungal genome.</title>
        <authorList>
            <person name="Kobayashi Y."/>
            <person name="Shibata T."/>
            <person name="Hirakawa H."/>
            <person name="Shigenobu S."/>
            <person name="Nishiyama T."/>
            <person name="Yamada A."/>
            <person name="Hasebe M."/>
            <person name="Kawaguchi M."/>
        </authorList>
    </citation>
    <scope>NUCLEOTIDE SEQUENCE</scope>
    <source>
        <strain evidence="2">AT787</strain>
    </source>
</reference>
<keyword evidence="1" id="KW-0472">Membrane</keyword>
<proteinExistence type="predicted"/>
<evidence type="ECO:0000256" key="1">
    <source>
        <dbReference type="SAM" id="Phobius"/>
    </source>
</evidence>
<organism evidence="2 3">
    <name type="scientific">Lyophyllum shimeji</name>
    <name type="common">Hon-shimeji</name>
    <name type="synonym">Tricholoma shimeji</name>
    <dbReference type="NCBI Taxonomy" id="47721"/>
    <lineage>
        <taxon>Eukaryota</taxon>
        <taxon>Fungi</taxon>
        <taxon>Dikarya</taxon>
        <taxon>Basidiomycota</taxon>
        <taxon>Agaricomycotina</taxon>
        <taxon>Agaricomycetes</taxon>
        <taxon>Agaricomycetidae</taxon>
        <taxon>Agaricales</taxon>
        <taxon>Tricholomatineae</taxon>
        <taxon>Lyophyllaceae</taxon>
        <taxon>Lyophyllum</taxon>
    </lineage>
</organism>
<keyword evidence="1" id="KW-1133">Transmembrane helix</keyword>
<keyword evidence="1" id="KW-0812">Transmembrane</keyword>
<dbReference type="OrthoDB" id="194289at2759"/>